<name>A0A438FIP0_VITVI</name>
<accession>A0A438FIP0</accession>
<proteinExistence type="predicted"/>
<sequence>MPHPIYYMDDSKLEPIVVDESYELTTVEPLILPCYIVHFPFILSLDPDETVNQDVQYVIRGDETDEYETFVEIANMIDEIVSHDEYSDEMLMVDMSLITDDVQLETIYSLDLFRVLAIEMVDDV</sequence>
<protein>
    <submittedName>
        <fullName evidence="1">Uncharacterized protein</fullName>
    </submittedName>
</protein>
<dbReference type="AlphaFoldDB" id="A0A438FIP0"/>
<gene>
    <name evidence="1" type="ORF">CK203_098456</name>
</gene>
<comment type="caution">
    <text evidence="1">The sequence shown here is derived from an EMBL/GenBank/DDBJ whole genome shotgun (WGS) entry which is preliminary data.</text>
</comment>
<dbReference type="EMBL" id="QGNW01000876">
    <property type="protein sequence ID" value="RVW59836.1"/>
    <property type="molecule type" value="Genomic_DNA"/>
</dbReference>
<dbReference type="Proteomes" id="UP000288805">
    <property type="component" value="Unassembled WGS sequence"/>
</dbReference>
<reference evidence="1 2" key="1">
    <citation type="journal article" date="2018" name="PLoS Genet.">
        <title>Population sequencing reveals clonal diversity and ancestral inbreeding in the grapevine cultivar Chardonnay.</title>
        <authorList>
            <person name="Roach M.J."/>
            <person name="Johnson D.L."/>
            <person name="Bohlmann J."/>
            <person name="van Vuuren H.J."/>
            <person name="Jones S.J."/>
            <person name="Pretorius I.S."/>
            <person name="Schmidt S.A."/>
            <person name="Borneman A.R."/>
        </authorList>
    </citation>
    <scope>NUCLEOTIDE SEQUENCE [LARGE SCALE GENOMIC DNA]</scope>
    <source>
        <strain evidence="2">cv. Chardonnay</strain>
        <tissue evidence="1">Leaf</tissue>
    </source>
</reference>
<evidence type="ECO:0000313" key="1">
    <source>
        <dbReference type="EMBL" id="RVW59836.1"/>
    </source>
</evidence>
<evidence type="ECO:0000313" key="2">
    <source>
        <dbReference type="Proteomes" id="UP000288805"/>
    </source>
</evidence>
<organism evidence="1 2">
    <name type="scientific">Vitis vinifera</name>
    <name type="common">Grape</name>
    <dbReference type="NCBI Taxonomy" id="29760"/>
    <lineage>
        <taxon>Eukaryota</taxon>
        <taxon>Viridiplantae</taxon>
        <taxon>Streptophyta</taxon>
        <taxon>Embryophyta</taxon>
        <taxon>Tracheophyta</taxon>
        <taxon>Spermatophyta</taxon>
        <taxon>Magnoliopsida</taxon>
        <taxon>eudicotyledons</taxon>
        <taxon>Gunneridae</taxon>
        <taxon>Pentapetalae</taxon>
        <taxon>rosids</taxon>
        <taxon>Vitales</taxon>
        <taxon>Vitaceae</taxon>
        <taxon>Viteae</taxon>
        <taxon>Vitis</taxon>
    </lineage>
</organism>